<evidence type="ECO:0000256" key="5">
    <source>
        <dbReference type="ARBA" id="ARBA00024029"/>
    </source>
</evidence>
<comment type="cofactor">
    <cofactor evidence="1">
        <name>Zn(2+)</name>
        <dbReference type="ChEBI" id="CHEBI:29105"/>
    </cofactor>
</comment>
<accession>A0A0K1PG68</accession>
<dbReference type="STRING" id="1391653.AKJ08_2915"/>
<name>A0A0K1PG68_9BACT</name>
<dbReference type="InterPro" id="IPR024087">
    <property type="entry name" value="Creatininase-like_sf"/>
</dbReference>
<dbReference type="GO" id="GO:0046872">
    <property type="term" value="F:metal ion binding"/>
    <property type="evidence" value="ECO:0007669"/>
    <property type="project" value="UniProtKB-KW"/>
</dbReference>
<dbReference type="GO" id="GO:0016811">
    <property type="term" value="F:hydrolase activity, acting on carbon-nitrogen (but not peptide) bonds, in linear amides"/>
    <property type="evidence" value="ECO:0007669"/>
    <property type="project" value="TreeGrafter"/>
</dbReference>
<keyword evidence="7" id="KW-1185">Reference proteome</keyword>
<dbReference type="PANTHER" id="PTHR35005">
    <property type="entry name" value="3-DEHYDRO-SCYLLO-INOSOSE HYDROLASE"/>
    <property type="match status" value="1"/>
</dbReference>
<dbReference type="EMBL" id="CP012332">
    <property type="protein sequence ID" value="AKU92528.1"/>
    <property type="molecule type" value="Genomic_DNA"/>
</dbReference>
<keyword evidence="3 6" id="KW-0378">Hydrolase</keyword>
<proteinExistence type="inferred from homology"/>
<gene>
    <name evidence="6" type="ORF">AKJ08_2915</name>
</gene>
<evidence type="ECO:0000313" key="6">
    <source>
        <dbReference type="EMBL" id="AKU92528.1"/>
    </source>
</evidence>
<reference evidence="6 7" key="1">
    <citation type="submission" date="2015-08" db="EMBL/GenBank/DDBJ databases">
        <authorList>
            <person name="Babu N.S."/>
            <person name="Beckwith C.J."/>
            <person name="Beseler K.G."/>
            <person name="Brison A."/>
            <person name="Carone J.V."/>
            <person name="Caskin T.P."/>
            <person name="Diamond M."/>
            <person name="Durham M.E."/>
            <person name="Foxe J.M."/>
            <person name="Go M."/>
            <person name="Henderson B.A."/>
            <person name="Jones I.B."/>
            <person name="McGettigan J.A."/>
            <person name="Micheletti S.J."/>
            <person name="Nasrallah M.E."/>
            <person name="Ortiz D."/>
            <person name="Piller C.R."/>
            <person name="Privatt S.R."/>
            <person name="Schneider S.L."/>
            <person name="Sharp S."/>
            <person name="Smith T.C."/>
            <person name="Stanton J.D."/>
            <person name="Ullery H.E."/>
            <person name="Wilson R.J."/>
            <person name="Serrano M.G."/>
            <person name="Buck G."/>
            <person name="Lee V."/>
            <person name="Wang Y."/>
            <person name="Carvalho R."/>
            <person name="Voegtly L."/>
            <person name="Shi R."/>
            <person name="Duckworth R."/>
            <person name="Johnson A."/>
            <person name="Loviza R."/>
            <person name="Walstead R."/>
            <person name="Shah Z."/>
            <person name="Kiflezghi M."/>
            <person name="Wade K."/>
            <person name="Ball S.L."/>
            <person name="Bradley K.W."/>
            <person name="Asai D.J."/>
            <person name="Bowman C.A."/>
            <person name="Russell D.A."/>
            <person name="Pope W.H."/>
            <person name="Jacobs-Sera D."/>
            <person name="Hendrix R.W."/>
            <person name="Hatfull G.F."/>
        </authorList>
    </citation>
    <scope>NUCLEOTIDE SEQUENCE [LARGE SCALE GENOMIC DNA]</scope>
    <source>
        <strain evidence="6 7">DSM 27710</strain>
    </source>
</reference>
<dbReference type="GO" id="GO:0009231">
    <property type="term" value="P:riboflavin biosynthetic process"/>
    <property type="evidence" value="ECO:0007669"/>
    <property type="project" value="TreeGrafter"/>
</dbReference>
<organism evidence="6 7">
    <name type="scientific">Vulgatibacter incomptus</name>
    <dbReference type="NCBI Taxonomy" id="1391653"/>
    <lineage>
        <taxon>Bacteria</taxon>
        <taxon>Pseudomonadati</taxon>
        <taxon>Myxococcota</taxon>
        <taxon>Myxococcia</taxon>
        <taxon>Myxococcales</taxon>
        <taxon>Cystobacterineae</taxon>
        <taxon>Vulgatibacteraceae</taxon>
        <taxon>Vulgatibacter</taxon>
    </lineage>
</organism>
<dbReference type="AlphaFoldDB" id="A0A0K1PG68"/>
<dbReference type="Gene3D" id="3.40.50.10310">
    <property type="entry name" value="Creatininase"/>
    <property type="match status" value="1"/>
</dbReference>
<sequence>MERRPAASSLTWEELRDAADGGAVALLPVGSTEAHGPHLPLHTDVVIAEEVADRARRLLEEAGKRAIVLPPLAYGVTEFAKGFSGTVSIGASTLEALVIDIAASLHGQGLSPLVLVNHHLEPEHFAALHRAAASAAARAAPARVIVPDHRKKPWALELGEEFCRGGSHAGSYETSLMLAAAPGEVRAAREALEPFHLDLGKAIKGGATSFLELGGDRAYFGDPAAASAAEGNALFDKLARHVAALVLSAE</sequence>
<evidence type="ECO:0000256" key="4">
    <source>
        <dbReference type="ARBA" id="ARBA00022833"/>
    </source>
</evidence>
<dbReference type="OrthoDB" id="9801445at2"/>
<dbReference type="Proteomes" id="UP000055590">
    <property type="component" value="Chromosome"/>
</dbReference>
<dbReference type="SUPFAM" id="SSF102215">
    <property type="entry name" value="Creatininase"/>
    <property type="match status" value="1"/>
</dbReference>
<comment type="similarity">
    <text evidence="5">Belongs to the creatininase superfamily.</text>
</comment>
<dbReference type="InterPro" id="IPR003785">
    <property type="entry name" value="Creatininase/forma_Hydrolase"/>
</dbReference>
<dbReference type="PANTHER" id="PTHR35005:SF1">
    <property type="entry name" value="2-AMINO-5-FORMYLAMINO-6-RIBOSYLAMINOPYRIMIDIN-4(3H)-ONE 5'-MONOPHOSPHATE DEFORMYLASE"/>
    <property type="match status" value="1"/>
</dbReference>
<dbReference type="KEGG" id="vin:AKJ08_2915"/>
<dbReference type="Pfam" id="PF02633">
    <property type="entry name" value="Creatininase"/>
    <property type="match status" value="1"/>
</dbReference>
<evidence type="ECO:0000313" key="7">
    <source>
        <dbReference type="Proteomes" id="UP000055590"/>
    </source>
</evidence>
<keyword evidence="4" id="KW-0862">Zinc</keyword>
<keyword evidence="2" id="KW-0479">Metal-binding</keyword>
<evidence type="ECO:0000256" key="1">
    <source>
        <dbReference type="ARBA" id="ARBA00001947"/>
    </source>
</evidence>
<protein>
    <submittedName>
        <fullName evidence="6">Creatinine amidohydrolase</fullName>
    </submittedName>
</protein>
<evidence type="ECO:0000256" key="3">
    <source>
        <dbReference type="ARBA" id="ARBA00022801"/>
    </source>
</evidence>
<evidence type="ECO:0000256" key="2">
    <source>
        <dbReference type="ARBA" id="ARBA00022723"/>
    </source>
</evidence>
<dbReference type="RefSeq" id="WP_050726682.1">
    <property type="nucleotide sequence ID" value="NZ_CP012332.1"/>
</dbReference>